<evidence type="ECO:0000256" key="1">
    <source>
        <dbReference type="ARBA" id="ARBA00008814"/>
    </source>
</evidence>
<dbReference type="PANTHER" id="PTHR30535:SF7">
    <property type="entry name" value="IRON(III) DICITRATE-BINDING PROTEIN"/>
    <property type="match status" value="1"/>
</dbReference>
<keyword evidence="5" id="KW-1185">Reference proteome</keyword>
<dbReference type="PROSITE" id="PS51257">
    <property type="entry name" value="PROKAR_LIPOPROTEIN"/>
    <property type="match status" value="1"/>
</dbReference>
<dbReference type="RefSeq" id="WP_182837709.1">
    <property type="nucleotide sequence ID" value="NZ_BAAABQ010000009.1"/>
</dbReference>
<protein>
    <submittedName>
        <fullName evidence="4">Iron complex transport system substrate-binding protein</fullName>
    </submittedName>
</protein>
<dbReference type="Pfam" id="PF01497">
    <property type="entry name" value="Peripla_BP_2"/>
    <property type="match status" value="1"/>
</dbReference>
<dbReference type="InterPro" id="IPR002491">
    <property type="entry name" value="ABC_transptr_periplasmic_BD"/>
</dbReference>
<organism evidence="4 5">
    <name type="scientific">Kutzneria viridogrisea</name>
    <dbReference type="NCBI Taxonomy" id="47990"/>
    <lineage>
        <taxon>Bacteria</taxon>
        <taxon>Bacillati</taxon>
        <taxon>Actinomycetota</taxon>
        <taxon>Actinomycetes</taxon>
        <taxon>Pseudonocardiales</taxon>
        <taxon>Pseudonocardiaceae</taxon>
        <taxon>Kutzneria</taxon>
    </lineage>
</organism>
<keyword evidence="2" id="KW-0732">Signal</keyword>
<comment type="caution">
    <text evidence="4">The sequence shown here is derived from an EMBL/GenBank/DDBJ whole genome shotgun (WGS) entry which is preliminary data.</text>
</comment>
<dbReference type="Gene3D" id="3.40.50.1980">
    <property type="entry name" value="Nitrogenase molybdenum iron protein domain"/>
    <property type="match status" value="2"/>
</dbReference>
<dbReference type="PROSITE" id="PS50983">
    <property type="entry name" value="FE_B12_PBP"/>
    <property type="match status" value="1"/>
</dbReference>
<dbReference type="EMBL" id="JACJID010000002">
    <property type="protein sequence ID" value="MBA8926308.1"/>
    <property type="molecule type" value="Genomic_DNA"/>
</dbReference>
<proteinExistence type="inferred from homology"/>
<dbReference type="PANTHER" id="PTHR30535">
    <property type="entry name" value="VITAMIN B12-BINDING PROTEIN"/>
    <property type="match status" value="1"/>
</dbReference>
<accession>A0ABR6BHE1</accession>
<evidence type="ECO:0000259" key="3">
    <source>
        <dbReference type="PROSITE" id="PS50983"/>
    </source>
</evidence>
<sequence length="350" mass="35944">MSAKRSAIAVLMVAATALAAVSCGTPAQQPAQTTGPALAAAAAGQYPVTISNCGKDYTYSKAPSRVVMMNGGSVAEVSSLVALGLGDKIVANAQSYGASDEPGRAEQIAKLPTGGIKLNDLQDIPRESMLGLRPDLVISTYGGGFDPAGGFASREELSAIGANSYAPARNCGGAGAVDGTPTVEDSYAMLRDLGKIFGVSAKADQLIADSQKQIAEVAAKVKGKPTPRVMLIIPGMAMGSGDFSSIGANGIWNDLIAKAGGVNAFGDSTKQLFANLSKEQVAAAKVDAVVIVNYHNANPQGDAEKLFAQFPQWQAAKDKRTIVLSDSIYLGPNNATAVQQIAKTIHPDAF</sequence>
<evidence type="ECO:0000313" key="5">
    <source>
        <dbReference type="Proteomes" id="UP000517916"/>
    </source>
</evidence>
<feature type="domain" description="Fe/B12 periplasmic-binding" evidence="3">
    <location>
        <begin position="65"/>
        <end position="350"/>
    </location>
</feature>
<dbReference type="SUPFAM" id="SSF53807">
    <property type="entry name" value="Helical backbone' metal receptor"/>
    <property type="match status" value="1"/>
</dbReference>
<dbReference type="InterPro" id="IPR050902">
    <property type="entry name" value="ABC_Transporter_SBP"/>
</dbReference>
<gene>
    <name evidence="4" type="ORF">BC739_003507</name>
</gene>
<dbReference type="Proteomes" id="UP000517916">
    <property type="component" value="Unassembled WGS sequence"/>
</dbReference>
<evidence type="ECO:0000256" key="2">
    <source>
        <dbReference type="SAM" id="SignalP"/>
    </source>
</evidence>
<feature type="chain" id="PRO_5045555896" evidence="2">
    <location>
        <begin position="20"/>
        <end position="350"/>
    </location>
</feature>
<reference evidence="4 5" key="1">
    <citation type="submission" date="2020-08" db="EMBL/GenBank/DDBJ databases">
        <title>Genomic Encyclopedia of Archaeal and Bacterial Type Strains, Phase II (KMG-II): from individual species to whole genera.</title>
        <authorList>
            <person name="Goeker M."/>
        </authorList>
    </citation>
    <scope>NUCLEOTIDE SEQUENCE [LARGE SCALE GENOMIC DNA]</scope>
    <source>
        <strain evidence="4 5">DSM 43850</strain>
    </source>
</reference>
<comment type="similarity">
    <text evidence="1">Belongs to the bacterial solute-binding protein 8 family.</text>
</comment>
<evidence type="ECO:0000313" key="4">
    <source>
        <dbReference type="EMBL" id="MBA8926308.1"/>
    </source>
</evidence>
<feature type="signal peptide" evidence="2">
    <location>
        <begin position="1"/>
        <end position="19"/>
    </location>
</feature>
<name>A0ABR6BHE1_9PSEU</name>